<reference evidence="2" key="1">
    <citation type="journal article" date="2023" name="Mol. Phylogenet. Evol.">
        <title>Genome-scale phylogeny and comparative genomics of the fungal order Sordariales.</title>
        <authorList>
            <person name="Hensen N."/>
            <person name="Bonometti L."/>
            <person name="Westerberg I."/>
            <person name="Brannstrom I.O."/>
            <person name="Guillou S."/>
            <person name="Cros-Aarteil S."/>
            <person name="Calhoun S."/>
            <person name="Haridas S."/>
            <person name="Kuo A."/>
            <person name="Mondo S."/>
            <person name="Pangilinan J."/>
            <person name="Riley R."/>
            <person name="LaButti K."/>
            <person name="Andreopoulos B."/>
            <person name="Lipzen A."/>
            <person name="Chen C."/>
            <person name="Yan M."/>
            <person name="Daum C."/>
            <person name="Ng V."/>
            <person name="Clum A."/>
            <person name="Steindorff A."/>
            <person name="Ohm R.A."/>
            <person name="Martin F."/>
            <person name="Silar P."/>
            <person name="Natvig D.O."/>
            <person name="Lalanne C."/>
            <person name="Gautier V."/>
            <person name="Ament-Velasquez S.L."/>
            <person name="Kruys A."/>
            <person name="Hutchinson M.I."/>
            <person name="Powell A.J."/>
            <person name="Barry K."/>
            <person name="Miller A.N."/>
            <person name="Grigoriev I.V."/>
            <person name="Debuchy R."/>
            <person name="Gladieux P."/>
            <person name="Hiltunen Thoren M."/>
            <person name="Johannesson H."/>
        </authorList>
    </citation>
    <scope>NUCLEOTIDE SEQUENCE [LARGE SCALE GENOMIC DNA]</scope>
    <source>
        <strain evidence="2">CBS 340.73</strain>
    </source>
</reference>
<accession>A0AAN6N2V8</accession>
<dbReference type="EMBL" id="MU853835">
    <property type="protein sequence ID" value="KAK3938185.1"/>
    <property type="molecule type" value="Genomic_DNA"/>
</dbReference>
<dbReference type="AlphaFoldDB" id="A0AAN6N2V8"/>
<keyword evidence="2" id="KW-1185">Reference proteome</keyword>
<organism evidence="1 2">
    <name type="scientific">Diplogelasinospora grovesii</name>
    <dbReference type="NCBI Taxonomy" id="303347"/>
    <lineage>
        <taxon>Eukaryota</taxon>
        <taxon>Fungi</taxon>
        <taxon>Dikarya</taxon>
        <taxon>Ascomycota</taxon>
        <taxon>Pezizomycotina</taxon>
        <taxon>Sordariomycetes</taxon>
        <taxon>Sordariomycetidae</taxon>
        <taxon>Sordariales</taxon>
        <taxon>Diplogelasinosporaceae</taxon>
        <taxon>Diplogelasinospora</taxon>
    </lineage>
</organism>
<dbReference type="Proteomes" id="UP001303473">
    <property type="component" value="Unassembled WGS sequence"/>
</dbReference>
<proteinExistence type="predicted"/>
<gene>
    <name evidence="1" type="ORF">QBC46DRAFT_365679</name>
</gene>
<name>A0AAN6N2V8_9PEZI</name>
<protein>
    <submittedName>
        <fullName evidence="1">Uncharacterized protein</fullName>
    </submittedName>
</protein>
<sequence length="132" mass="15585">MKATRRSSLERRRWREKCRELLADHIRKRISITLEPSDRVVPHIRHLFTKQLSDHTLRAYKDLCEGVRVTFEAVPCNRRSITPPIGSEQLNAELMKEISDLRDRLALKMECSYFKDASFKYAEGIRKVFPII</sequence>
<evidence type="ECO:0000313" key="1">
    <source>
        <dbReference type="EMBL" id="KAK3938185.1"/>
    </source>
</evidence>
<comment type="caution">
    <text evidence="1">The sequence shown here is derived from an EMBL/GenBank/DDBJ whole genome shotgun (WGS) entry which is preliminary data.</text>
</comment>
<evidence type="ECO:0000313" key="2">
    <source>
        <dbReference type="Proteomes" id="UP001303473"/>
    </source>
</evidence>